<feature type="compositionally biased region" description="Basic residues" evidence="11">
    <location>
        <begin position="255"/>
        <end position="272"/>
    </location>
</feature>
<dbReference type="GO" id="GO:0051094">
    <property type="term" value="P:positive regulation of developmental process"/>
    <property type="evidence" value="ECO:0007669"/>
    <property type="project" value="UniProtKB-ARBA"/>
</dbReference>
<dbReference type="GO" id="GO:0051240">
    <property type="term" value="P:positive regulation of multicellular organismal process"/>
    <property type="evidence" value="ECO:0007669"/>
    <property type="project" value="UniProtKB-ARBA"/>
</dbReference>
<dbReference type="InterPro" id="IPR001839">
    <property type="entry name" value="TGF-b_C"/>
</dbReference>
<keyword evidence="4" id="KW-0964">Secreted</keyword>
<keyword evidence="9" id="KW-0325">Glycoprotein</keyword>
<dbReference type="HOGENOM" id="CLU_020515_4_2_1"/>
<evidence type="ECO:0000256" key="9">
    <source>
        <dbReference type="ARBA" id="ARBA00023180"/>
    </source>
</evidence>
<name>Q0P6N0_NEMVE</name>
<feature type="chain" id="PRO_5004175271" evidence="12">
    <location>
        <begin position="19"/>
        <end position="377"/>
    </location>
</feature>
<keyword evidence="5 12" id="KW-0732">Signal</keyword>
<evidence type="ECO:0000259" key="13">
    <source>
        <dbReference type="PROSITE" id="PS51362"/>
    </source>
</evidence>
<evidence type="ECO:0000256" key="11">
    <source>
        <dbReference type="SAM" id="MobiDB-lite"/>
    </source>
</evidence>
<evidence type="ECO:0000256" key="12">
    <source>
        <dbReference type="SAM" id="SignalP"/>
    </source>
</evidence>
<dbReference type="InterPro" id="IPR017948">
    <property type="entry name" value="TGFb_CS"/>
</dbReference>
<evidence type="ECO:0000256" key="10">
    <source>
        <dbReference type="RuleBase" id="RU000354"/>
    </source>
</evidence>
<organism evidence="14">
    <name type="scientific">Nematostella vectensis</name>
    <name type="common">Starlet sea anemone</name>
    <dbReference type="NCBI Taxonomy" id="45351"/>
    <lineage>
        <taxon>Eukaryota</taxon>
        <taxon>Metazoa</taxon>
        <taxon>Cnidaria</taxon>
        <taxon>Anthozoa</taxon>
        <taxon>Hexacorallia</taxon>
        <taxon>Actiniaria</taxon>
        <taxon>Edwardsiidae</taxon>
        <taxon>Nematostella</taxon>
    </lineage>
</organism>
<dbReference type="Gene3D" id="2.10.90.10">
    <property type="entry name" value="Cystine-knot cytokines"/>
    <property type="match status" value="1"/>
</dbReference>
<feature type="domain" description="TGF-beta family profile" evidence="13">
    <location>
        <begin position="259"/>
        <end position="377"/>
    </location>
</feature>
<evidence type="ECO:0000256" key="7">
    <source>
        <dbReference type="ARBA" id="ARBA00023030"/>
    </source>
</evidence>
<dbReference type="InterPro" id="IPR015615">
    <property type="entry name" value="TGF-beta-rel"/>
</dbReference>
<evidence type="ECO:0000256" key="2">
    <source>
        <dbReference type="ARBA" id="ARBA00006656"/>
    </source>
</evidence>
<keyword evidence="8" id="KW-1015">Disulfide bond</keyword>
<dbReference type="Gene3D" id="2.60.120.970">
    <property type="match status" value="1"/>
</dbReference>
<comment type="similarity">
    <text evidence="2 10">Belongs to the TGF-beta family.</text>
</comment>
<dbReference type="Pfam" id="PF00688">
    <property type="entry name" value="TGFb_propeptide"/>
    <property type="match status" value="1"/>
</dbReference>
<dbReference type="SUPFAM" id="SSF57501">
    <property type="entry name" value="Cystine-knot cytokines"/>
    <property type="match status" value="1"/>
</dbReference>
<dbReference type="PANTHER" id="PTHR11848:SF263">
    <property type="entry name" value="PROTEIN DECAPENTAPLEGIC"/>
    <property type="match status" value="1"/>
</dbReference>
<evidence type="ECO:0000313" key="14">
    <source>
        <dbReference type="EMBL" id="AAR13362.1"/>
    </source>
</evidence>
<dbReference type="GO" id="GO:0030154">
    <property type="term" value="P:cell differentiation"/>
    <property type="evidence" value="ECO:0007669"/>
    <property type="project" value="UniProtKB-KW"/>
</dbReference>
<protein>
    <submittedName>
        <fullName evidence="14">BMP2/4</fullName>
    </submittedName>
</protein>
<dbReference type="PANTHER" id="PTHR11848">
    <property type="entry name" value="TGF-BETA FAMILY"/>
    <property type="match status" value="1"/>
</dbReference>
<evidence type="ECO:0000256" key="1">
    <source>
        <dbReference type="ARBA" id="ARBA00004613"/>
    </source>
</evidence>
<keyword evidence="6" id="KW-0221">Differentiation</keyword>
<dbReference type="Pfam" id="PF00019">
    <property type="entry name" value="TGF_beta"/>
    <property type="match status" value="1"/>
</dbReference>
<evidence type="ECO:0000256" key="8">
    <source>
        <dbReference type="ARBA" id="ARBA00023157"/>
    </source>
</evidence>
<dbReference type="PROSITE" id="PS00250">
    <property type="entry name" value="TGF_BETA_1"/>
    <property type="match status" value="1"/>
</dbReference>
<proteinExistence type="evidence at transcript level"/>
<accession>Q0P6N0</accession>
<dbReference type="GO" id="GO:0005576">
    <property type="term" value="C:extracellular region"/>
    <property type="evidence" value="ECO:0007669"/>
    <property type="project" value="UniProtKB-SubCell"/>
</dbReference>
<evidence type="ECO:0000256" key="4">
    <source>
        <dbReference type="ARBA" id="ARBA00022525"/>
    </source>
</evidence>
<evidence type="ECO:0000256" key="3">
    <source>
        <dbReference type="ARBA" id="ARBA00022473"/>
    </source>
</evidence>
<evidence type="ECO:0000256" key="6">
    <source>
        <dbReference type="ARBA" id="ARBA00022782"/>
    </source>
</evidence>
<dbReference type="InterPro" id="IPR029034">
    <property type="entry name" value="Cystine-knot_cytokine"/>
</dbReference>
<dbReference type="InterPro" id="IPR001111">
    <property type="entry name" value="TGF-b_propeptide"/>
</dbReference>
<reference evidence="14" key="1">
    <citation type="journal article" date="2006" name="Dev. Biol.">
        <title>Asymmetric expression of the BMP antagonists chordin and gremlin in the sea anemone Nematostella vectensis: implications for the evolution of axial patterning.</title>
        <authorList>
            <person name="Rentzsch F."/>
            <person name="Anton R."/>
            <person name="Saina M."/>
            <person name="Hammerschmidt M."/>
            <person name="Holstein T.W."/>
            <person name="Technau U."/>
        </authorList>
    </citation>
    <scope>NUCLEOTIDE SEQUENCE</scope>
</reference>
<comment type="subcellular location">
    <subcellularLocation>
        <location evidence="1">Secreted</location>
    </subcellularLocation>
</comment>
<dbReference type="AlphaFoldDB" id="Q0P6N0"/>
<sequence length="377" mass="43515">MLLLRCFLLLSMYFPAHGLPAESSSQRAKHEVRNSADFQMMEQRFLDTMGMRSRPRPKRGTRIPQYMLDLYNSHKAHPDWISTQFRFGDKWIGANTIRAFHHTDNDGIDASENSNLTRIIFDLSTLPMYETVTSAELRLSTRSGDLKQPSNSTQLWIRVYQVLLPGMGDTPALRRLLDSREVDARVAGWESFNVELAIQHWVKNPEQNYGLDIQVTTKEGHSIKDAVRTREHHAEEDWHEERPLIVTYNHDELHHHHTRRKRSLRSAGAKRRRPQYCQRHPLYVDFTDVGWNDWIVAPPGYHAFYCTGVCPYPIAKHLNATNHAIVQTIMNTVDSNVPNACCIPTTLNPISILSLNEFDKVVLKNYKDMVIEGCGCR</sequence>
<dbReference type="SMART" id="SM00204">
    <property type="entry name" value="TGFB"/>
    <property type="match status" value="1"/>
</dbReference>
<evidence type="ECO:0000256" key="5">
    <source>
        <dbReference type="ARBA" id="ARBA00022729"/>
    </source>
</evidence>
<dbReference type="EMBL" id="AY363391">
    <property type="protein sequence ID" value="AAR13362.1"/>
    <property type="molecule type" value="mRNA"/>
</dbReference>
<dbReference type="FunFam" id="2.10.90.10:FF:000103">
    <property type="entry name" value="Bone morphogenetic protein 16"/>
    <property type="match status" value="1"/>
</dbReference>
<dbReference type="PRINTS" id="PR00669">
    <property type="entry name" value="INHIBINA"/>
</dbReference>
<feature type="region of interest" description="Disordered" evidence="11">
    <location>
        <begin position="253"/>
        <end position="272"/>
    </location>
</feature>
<feature type="signal peptide" evidence="12">
    <location>
        <begin position="1"/>
        <end position="18"/>
    </location>
</feature>
<keyword evidence="3" id="KW-0217">Developmental protein</keyword>
<keyword evidence="7 10" id="KW-0339">Growth factor</keyword>
<dbReference type="GO" id="GO:0008083">
    <property type="term" value="F:growth factor activity"/>
    <property type="evidence" value="ECO:0007669"/>
    <property type="project" value="UniProtKB-KW"/>
</dbReference>
<dbReference type="PROSITE" id="PS51362">
    <property type="entry name" value="TGF_BETA_2"/>
    <property type="match status" value="1"/>
</dbReference>